<accession>A0A7C1E297</accession>
<dbReference type="EMBL" id="DSDY01000059">
    <property type="protein sequence ID" value="HDS10362.1"/>
    <property type="molecule type" value="Genomic_DNA"/>
</dbReference>
<dbReference type="AlphaFoldDB" id="A0A7C1E297"/>
<evidence type="ECO:0008006" key="2">
    <source>
        <dbReference type="Google" id="ProtNLM"/>
    </source>
</evidence>
<name>A0A7C1E297_9CREN</name>
<sequence>MNNNPIFFRQKLTRVIGLNIDTINRWIKTINIIDSGFIINTDIEKIGLVQIAFKFSNQLKTSSTERITGLPERSKWFLRWKADAVFPDTRSLLISFAPLSTIGINTILKDYALVGEIDDYFIADSYIPNKLPGEFFECDYKYKICINNWKQISEHLKKIADTFDEREEFSVLDKKRLRKKRHRIDLLDLLMLSHLEENALYRPQELATKTKSTVLKINRHLRKHILYPQIINGTRIRYGRGMGKTMAVFSFWGRDEPSRTRVLLNEISRIYGFISGVLNSKSGKFMFMLGVPGHEIFEYAEYMPNTFKELFSEIEAYQLDKFSIRSYTIPYIPFDRFNKEWSLSEEVIVETKESLMKKGLI</sequence>
<gene>
    <name evidence="1" type="ORF">ENO04_01885</name>
</gene>
<proteinExistence type="predicted"/>
<protein>
    <recommendedName>
        <fullName evidence="2">Lrp/AsnC family transcriptional regulator</fullName>
    </recommendedName>
</protein>
<evidence type="ECO:0000313" key="1">
    <source>
        <dbReference type="EMBL" id="HDS10362.1"/>
    </source>
</evidence>
<organism evidence="1">
    <name type="scientific">Fervidicoccus fontis</name>
    <dbReference type="NCBI Taxonomy" id="683846"/>
    <lineage>
        <taxon>Archaea</taxon>
        <taxon>Thermoproteota</taxon>
        <taxon>Thermoprotei</taxon>
        <taxon>Fervidicoccales</taxon>
        <taxon>Fervidicoccaceae</taxon>
        <taxon>Fervidicoccus</taxon>
    </lineage>
</organism>
<reference evidence="1" key="1">
    <citation type="journal article" date="2020" name="mSystems">
        <title>Genome- and Community-Level Interaction Insights into Carbon Utilization and Element Cycling Functions of Hydrothermarchaeota in Hydrothermal Sediment.</title>
        <authorList>
            <person name="Zhou Z."/>
            <person name="Liu Y."/>
            <person name="Xu W."/>
            <person name="Pan J."/>
            <person name="Luo Z.H."/>
            <person name="Li M."/>
        </authorList>
    </citation>
    <scope>NUCLEOTIDE SEQUENCE [LARGE SCALE GENOMIC DNA]</scope>
    <source>
        <strain evidence="1">SpSt-123</strain>
    </source>
</reference>
<comment type="caution">
    <text evidence="1">The sequence shown here is derived from an EMBL/GenBank/DDBJ whole genome shotgun (WGS) entry which is preliminary data.</text>
</comment>